<evidence type="ECO:0000256" key="1">
    <source>
        <dbReference type="SAM" id="Phobius"/>
    </source>
</evidence>
<feature type="transmembrane region" description="Helical" evidence="1">
    <location>
        <begin position="167"/>
        <end position="184"/>
    </location>
</feature>
<dbReference type="STRING" id="1520.LF65_03087"/>
<dbReference type="OrthoDB" id="5753718at2"/>
<dbReference type="Proteomes" id="UP000031866">
    <property type="component" value="Chromosome"/>
</dbReference>
<protein>
    <submittedName>
        <fullName evidence="3">Membrane protein</fullName>
    </submittedName>
</protein>
<proteinExistence type="predicted"/>
<feature type="transmembrane region" description="Helical" evidence="1">
    <location>
        <begin position="261"/>
        <end position="281"/>
    </location>
</feature>
<dbReference type="RefSeq" id="WP_041897168.1">
    <property type="nucleotide sequence ID" value="NZ_CP010086.2"/>
</dbReference>
<dbReference type="Pfam" id="PF07907">
    <property type="entry name" value="YibE_F"/>
    <property type="match status" value="1"/>
</dbReference>
<feature type="transmembrane region" description="Helical" evidence="1">
    <location>
        <begin position="357"/>
        <end position="378"/>
    </location>
</feature>
<keyword evidence="1" id="KW-0812">Transmembrane</keyword>
<dbReference type="PANTHER" id="PTHR41771:SF1">
    <property type="entry name" value="MEMBRANE PROTEIN"/>
    <property type="match status" value="1"/>
</dbReference>
<sequence length="386" mass="42322">MTKNLLNKYLFKLDANIGKQPNKKTVLIILILIVVSLASLFFISTNENLYGNPIAKITSITENESKEENSTGKIEPMKNQKIEAIIMNGTFKGNSIELNNTTSFSQVNDLDLKVNDEIFISLQSNDNNEITSAKILDLKRDKYVIYMINIFIALILLVGGIKGFKSLVSVVVNILIVFSIIGLFSKGYDLAILSIIGSILFIIASLFIVSGKNKKTASAIIGTLAGTLTSMLIAGIVIKLNNWSGIHFEEMEFLTHPPEKIFFIELIIGTLGGIMDIAISISSAIDELYDKNPNIDSKSIIKSAREIGQDIMGTMSNTLVFAYLSGSMPIILLLLRNGLPITYIININLSLEFMRALIGSIGIVLSIPITIFTSIAILKKHKIGEA</sequence>
<reference evidence="2" key="2">
    <citation type="submission" date="2016-02" db="EMBL/GenBank/DDBJ databases">
        <title>Genome sequence of Clostridium beijerinckii strain 59B.</title>
        <authorList>
            <person name="Little G.T."/>
            <person name="Minton N.P."/>
        </authorList>
    </citation>
    <scope>NUCLEOTIDE SEQUENCE</scope>
    <source>
        <strain evidence="2">NCIMB 14988</strain>
    </source>
</reference>
<dbReference type="Proteomes" id="UP000821656">
    <property type="component" value="Unassembled WGS sequence"/>
</dbReference>
<dbReference type="KEGG" id="cbei:LF65_03087"/>
<evidence type="ECO:0000313" key="3">
    <source>
        <dbReference type="EMBL" id="NRV11849.1"/>
    </source>
</evidence>
<accession>A0A0B5QBR4</accession>
<dbReference type="PANTHER" id="PTHR41771">
    <property type="entry name" value="MEMBRANE PROTEIN-RELATED"/>
    <property type="match status" value="1"/>
</dbReference>
<feature type="transmembrane region" description="Helical" evidence="1">
    <location>
        <begin position="320"/>
        <end position="345"/>
    </location>
</feature>
<keyword evidence="1" id="KW-1133">Transmembrane helix</keyword>
<evidence type="ECO:0000313" key="2">
    <source>
        <dbReference type="EMBL" id="AJG99654.1"/>
    </source>
</evidence>
<reference evidence="4" key="1">
    <citation type="submission" date="2014-12" db="EMBL/GenBank/DDBJ databases">
        <title>Genome sequence of Clostridium beijerinckii strain 59B.</title>
        <authorList>
            <person name="Little G.T."/>
            <person name="Minton N.P."/>
        </authorList>
    </citation>
    <scope>NUCLEOTIDE SEQUENCE [LARGE SCALE GENOMIC DNA]</scope>
    <source>
        <strain evidence="4">59B</strain>
    </source>
</reference>
<organism evidence="2 4">
    <name type="scientific">Clostridium beijerinckii</name>
    <name type="common">Clostridium MP</name>
    <dbReference type="NCBI Taxonomy" id="1520"/>
    <lineage>
        <taxon>Bacteria</taxon>
        <taxon>Bacillati</taxon>
        <taxon>Bacillota</taxon>
        <taxon>Clostridia</taxon>
        <taxon>Eubacteriales</taxon>
        <taxon>Clostridiaceae</taxon>
        <taxon>Clostridium</taxon>
    </lineage>
</organism>
<dbReference type="AlphaFoldDB" id="A0A0B5QBR4"/>
<feature type="transmembrane region" description="Helical" evidence="1">
    <location>
        <begin position="190"/>
        <end position="209"/>
    </location>
</feature>
<name>A0A0B5QBR4_CLOBE</name>
<gene>
    <name evidence="3" type="ORF">DFH45_004812</name>
    <name evidence="2" type="ORF">LF65_03087</name>
</gene>
<dbReference type="EMBL" id="CP010086">
    <property type="protein sequence ID" value="AJG99654.1"/>
    <property type="molecule type" value="Genomic_DNA"/>
</dbReference>
<feature type="transmembrane region" description="Helical" evidence="1">
    <location>
        <begin position="25"/>
        <end position="43"/>
    </location>
</feature>
<dbReference type="EMBL" id="JABSXK010000001">
    <property type="protein sequence ID" value="NRV11849.1"/>
    <property type="molecule type" value="Genomic_DNA"/>
</dbReference>
<keyword evidence="1" id="KW-0472">Membrane</keyword>
<evidence type="ECO:0000313" key="4">
    <source>
        <dbReference type="Proteomes" id="UP000031866"/>
    </source>
</evidence>
<reference evidence="3" key="3">
    <citation type="submission" date="2020-05" db="EMBL/GenBank/DDBJ databases">
        <title>Genomic insights into acetone-butanol-ethanol (ABE) fermentation by sequencing solventogenic clostridia strains.</title>
        <authorList>
            <person name="Brown S."/>
        </authorList>
    </citation>
    <scope>NUCLEOTIDE SEQUENCE</scope>
    <source>
        <strain evidence="3">DJ126</strain>
    </source>
</reference>
<feature type="transmembrane region" description="Helical" evidence="1">
    <location>
        <begin position="143"/>
        <end position="160"/>
    </location>
</feature>
<dbReference type="InterPro" id="IPR012507">
    <property type="entry name" value="YibE_F"/>
</dbReference>
<feature type="transmembrane region" description="Helical" evidence="1">
    <location>
        <begin position="221"/>
        <end position="241"/>
    </location>
</feature>